<evidence type="ECO:0000313" key="3">
    <source>
        <dbReference type="Proteomes" id="UP000682733"/>
    </source>
</evidence>
<feature type="non-terminal residue" evidence="2">
    <location>
        <position position="1"/>
    </location>
</feature>
<protein>
    <submittedName>
        <fullName evidence="2">Uncharacterized protein</fullName>
    </submittedName>
</protein>
<dbReference type="EMBL" id="CAJOBA010092186">
    <property type="protein sequence ID" value="CAF4489262.1"/>
    <property type="molecule type" value="Genomic_DNA"/>
</dbReference>
<dbReference type="SUPFAM" id="SSF51294">
    <property type="entry name" value="Hedgehog/intein (Hint) domain"/>
    <property type="match status" value="1"/>
</dbReference>
<dbReference type="EMBL" id="CAJNOK010064493">
    <property type="protein sequence ID" value="CAF1646795.1"/>
    <property type="molecule type" value="Genomic_DNA"/>
</dbReference>
<sequence length="81" mass="8957">TIEIGDVISLTPCHLIPIVKNGVPLFVYAEKVTTDDCIYISIVAQSMTAKVKSAKHEIKFDYCSLVTANGFIYGKYKLKNS</sequence>
<dbReference type="Proteomes" id="UP000682733">
    <property type="component" value="Unassembled WGS sequence"/>
</dbReference>
<dbReference type="AlphaFoldDB" id="A0A8S2XD82"/>
<organism evidence="2 3">
    <name type="scientific">Didymodactylos carnosus</name>
    <dbReference type="NCBI Taxonomy" id="1234261"/>
    <lineage>
        <taxon>Eukaryota</taxon>
        <taxon>Metazoa</taxon>
        <taxon>Spiralia</taxon>
        <taxon>Gnathifera</taxon>
        <taxon>Rotifera</taxon>
        <taxon>Eurotatoria</taxon>
        <taxon>Bdelloidea</taxon>
        <taxon>Philodinida</taxon>
        <taxon>Philodinidae</taxon>
        <taxon>Didymodactylos</taxon>
    </lineage>
</organism>
<gene>
    <name evidence="1" type="ORF">OVA965_LOCUS44604</name>
    <name evidence="2" type="ORF">TMI583_LOCUS47492</name>
</gene>
<dbReference type="Proteomes" id="UP000677228">
    <property type="component" value="Unassembled WGS sequence"/>
</dbReference>
<evidence type="ECO:0000313" key="1">
    <source>
        <dbReference type="EMBL" id="CAF1646795.1"/>
    </source>
</evidence>
<comment type="caution">
    <text evidence="2">The sequence shown here is derived from an EMBL/GenBank/DDBJ whole genome shotgun (WGS) entry which is preliminary data.</text>
</comment>
<dbReference type="InterPro" id="IPR036844">
    <property type="entry name" value="Hint_dom_sf"/>
</dbReference>
<name>A0A8S2XD82_9BILA</name>
<proteinExistence type="predicted"/>
<evidence type="ECO:0000313" key="2">
    <source>
        <dbReference type="EMBL" id="CAF4489262.1"/>
    </source>
</evidence>
<accession>A0A8S2XD82</accession>
<reference evidence="2" key="1">
    <citation type="submission" date="2021-02" db="EMBL/GenBank/DDBJ databases">
        <authorList>
            <person name="Nowell W R."/>
        </authorList>
    </citation>
    <scope>NUCLEOTIDE SEQUENCE</scope>
</reference>